<gene>
    <name evidence="2" type="ORF">PR048_018883</name>
</gene>
<evidence type="ECO:0000256" key="1">
    <source>
        <dbReference type="SAM" id="MobiDB-lite"/>
    </source>
</evidence>
<organism evidence="2 3">
    <name type="scientific">Dryococelus australis</name>
    <dbReference type="NCBI Taxonomy" id="614101"/>
    <lineage>
        <taxon>Eukaryota</taxon>
        <taxon>Metazoa</taxon>
        <taxon>Ecdysozoa</taxon>
        <taxon>Arthropoda</taxon>
        <taxon>Hexapoda</taxon>
        <taxon>Insecta</taxon>
        <taxon>Pterygota</taxon>
        <taxon>Neoptera</taxon>
        <taxon>Polyneoptera</taxon>
        <taxon>Phasmatodea</taxon>
        <taxon>Verophasmatodea</taxon>
        <taxon>Anareolatae</taxon>
        <taxon>Phasmatidae</taxon>
        <taxon>Eurycanthinae</taxon>
        <taxon>Dryococelus</taxon>
    </lineage>
</organism>
<comment type="caution">
    <text evidence="2">The sequence shown here is derived from an EMBL/GenBank/DDBJ whole genome shotgun (WGS) entry which is preliminary data.</text>
</comment>
<protein>
    <submittedName>
        <fullName evidence="2">Uncharacterized protein</fullName>
    </submittedName>
</protein>
<keyword evidence="3" id="KW-1185">Reference proteome</keyword>
<dbReference type="Proteomes" id="UP001159363">
    <property type="component" value="Chromosome 6"/>
</dbReference>
<evidence type="ECO:0000313" key="2">
    <source>
        <dbReference type="EMBL" id="KAJ8878306.1"/>
    </source>
</evidence>
<dbReference type="EMBL" id="JARBHB010000007">
    <property type="protein sequence ID" value="KAJ8878306.1"/>
    <property type="molecule type" value="Genomic_DNA"/>
</dbReference>
<feature type="region of interest" description="Disordered" evidence="1">
    <location>
        <begin position="502"/>
        <end position="535"/>
    </location>
</feature>
<reference evidence="2 3" key="1">
    <citation type="submission" date="2023-02" db="EMBL/GenBank/DDBJ databases">
        <title>LHISI_Scaffold_Assembly.</title>
        <authorList>
            <person name="Stuart O.P."/>
            <person name="Cleave R."/>
            <person name="Magrath M.J.L."/>
            <person name="Mikheyev A.S."/>
        </authorList>
    </citation>
    <scope>NUCLEOTIDE SEQUENCE [LARGE SCALE GENOMIC DNA]</scope>
    <source>
        <strain evidence="2">Daus_M_001</strain>
        <tissue evidence="2">Leg muscle</tissue>
    </source>
</reference>
<evidence type="ECO:0000313" key="3">
    <source>
        <dbReference type="Proteomes" id="UP001159363"/>
    </source>
</evidence>
<accession>A0ABQ9H204</accession>
<proteinExistence type="predicted"/>
<sequence>MPFAGQRPVSYYPAGSPANRESLVGRSSQSDTRLVPKDLRNQTENGDDHFKVTAELFRLGVLISSVALSDVKTSQACQPHTLPLYTWCRRLSSPTAGPLVLPLPVARSSIAQLLISSNSKTAGSDGLSHLNSVGPGHLEGSTHPELGHGGVVVRLLASHLGEPVSIPEGGRLLPDFCIFSGTYSVYAPPLTHALRRGSILTSVGPHRFSRPLHPTPSGEEVDSLLTCLNPFRRRRRKEKPWREGKVYSTAAKGSWAGRRDLATALTVFPVSVSGMGGKEKKKNGGGGMCGYDACELDWIVKRPGAGNGRGCLLRGNSARGAIHSAATTAIATPQRPASPRTNECSAVHNGANRQRWGNTSPVTVNCKCSAHDSKSRLISKRSGYKHCRCVADMLRRHISSGSPDVQTVCNRKETSRCITKEEYKAPHNPVHVVFHTSWRRLVQSLPSTVTADNQCTVDINILVHKTVQYSLQLSGPGEGFSSAFSRCRLLERRGRSLSVMARGDAGAAVQPTPVNTSSAPRRHSSMEMESNKTGGPNPCPSLLLILSTLNRHHNLAFPAAEPLEYFRCDVDLWTRSRNEFLLPPIPRSADFIRSLAPRRGVVGSHPGPSAADLQFACRTANLSASRADLSLATSLQYNHNNNGGNKVVKLLASQLDGPGSIPGGVCLSRIFTCANCVGRYLWWAGFLEDIPFTQPLHSGDAPYSPHVVLIDSQGPDIKRSPNMYWLLIPRCVVVLDWSYILFVCNMSTIVNTTTERIKLCLLAAINTLASHQGEPGLIPDRVTGFSQAGIDTIRWFSRGSPVSPTPSFRRHSIFPSITLICSQDLAVKSRPNFFSYTRRNAKSKYRNRIRLERASQEQSSDTHETTYYRVKRCRERKKYTKASDRVNVDWRTRYNCTSAALEAVYETNANTQEDDNVAVQRVSRTWQMPQVRYVEIKLVLPRRRRKEG</sequence>
<name>A0ABQ9H204_9NEOP</name>
<feature type="compositionally biased region" description="Basic and acidic residues" evidence="1">
    <location>
        <begin position="34"/>
        <end position="46"/>
    </location>
</feature>
<feature type="region of interest" description="Disordered" evidence="1">
    <location>
        <begin position="1"/>
        <end position="46"/>
    </location>
</feature>